<evidence type="ECO:0000256" key="5">
    <source>
        <dbReference type="SAM" id="Phobius"/>
    </source>
</evidence>
<dbReference type="OrthoDB" id="255982at2"/>
<protein>
    <recommendedName>
        <fullName evidence="8">Ion transport domain-containing protein</fullName>
    </recommendedName>
</protein>
<evidence type="ECO:0008006" key="8">
    <source>
        <dbReference type="Google" id="ProtNLM"/>
    </source>
</evidence>
<evidence type="ECO:0000256" key="1">
    <source>
        <dbReference type="ARBA" id="ARBA00004141"/>
    </source>
</evidence>
<keyword evidence="3 5" id="KW-1133">Transmembrane helix</keyword>
<evidence type="ECO:0000256" key="3">
    <source>
        <dbReference type="ARBA" id="ARBA00022989"/>
    </source>
</evidence>
<dbReference type="SUPFAM" id="SSF81324">
    <property type="entry name" value="Voltage-gated potassium channels"/>
    <property type="match status" value="1"/>
</dbReference>
<feature type="transmembrane region" description="Helical" evidence="5">
    <location>
        <begin position="761"/>
        <end position="779"/>
    </location>
</feature>
<evidence type="ECO:0000313" key="6">
    <source>
        <dbReference type="EMBL" id="QDU60634.1"/>
    </source>
</evidence>
<feature type="transmembrane region" description="Helical" evidence="5">
    <location>
        <begin position="459"/>
        <end position="480"/>
    </location>
</feature>
<feature type="transmembrane region" description="Helical" evidence="5">
    <location>
        <begin position="728"/>
        <end position="755"/>
    </location>
</feature>
<dbReference type="KEGG" id="knv:Pan216_14810"/>
<keyword evidence="7" id="KW-1185">Reference proteome</keyword>
<accession>A0A518B0Y9</accession>
<dbReference type="Proteomes" id="UP000317093">
    <property type="component" value="Chromosome"/>
</dbReference>
<sequence>MERPDGMAAHRTAWVDRVLALAIDHDATSLIALARAITEGSQLKRDGIGIDLPDAEREIFDRALAGLEDAVFVHLSEHEPTESDHRELIGFVNDRLAKDEEYLGELIGRSDLTPLERAVLFDEFRRELHWIGGVVACLDEEERAEPDKIARVELDRVQRRLLELPSSNSGRDGRKIGQLHVGHQQLQRALLVRRLHEETSLSVEEGTPAERWQRRFQLSRLQSDIASLTQSLDEADDAHDPDQWATPEDWDEPLRWAHELSTYRHRLASSAEEALLDLDPRLRRDSWEEVIITAQGESNEITASLEERDLPSAVRVLEMAQDDLEVLASTADRLEKGTDKQVESDERVGNCRRRMNRLRRLNRNECQEKRVSLRLEQLIGRRAASFLENTILVLILVMAVVISLEMILESTIGLSHTQILFFAGADLVICSIFLSEFFLKLSLAERRGLYFMRHCLVDFFAAIPFGFLFHSVTIIGNSSLEAVQLIRLARFARLSQVARYVRVALPVVRFFRLVAFTLRAADQLVRRHAWLLNRNIILFEPNLTHEEPCPYRWRLQRIRDYYQQQATSVYDELELEDQLTLLDDRMNWLRTRVAMLPPPRVAEGTPEPPGGQGIRAEAVIDRLIEMTPEELVERMGSPFAESISRYVKMLDVPLIRRIPFVRELVANRQQGASEVAALASNMLGHGLRGMLDVCYYFADLQGTITGPIFIDRLGTAITKATNRPAKRLLILGAALFLFYVVIRIVPVPSVVMSLVEKLERLLGVPVIVLGVVCFVLWRVGVWLQQIANQASDFCERVVEAQFASHTKQVKARHRDEDFAILRSRVIRPEIALRTCDDLPGENAPLLATEDTSVLKPSESLFVSQVEFLYEDYLDGSLFHRNDTKTTTQLLGNLALWNFRLSDSARSERDERRLLALDLGRAGSLFGGPYLWFNYITRMIAQHTAKLLVDYNRQALPLDRLQCAAPRVRRKYRRWLAKRLEVDPQAVTLPEPLSVQNEADEEERLRRHERANEMFETLDFTALDFLTENPARDEQIREKYGDHVAYLLKRDRRENVRQAFRSAPLHEAPIADRTFNLYQLYETYFSGGNVIVLPLRVWWRTMQLLVYLLRRLTRVIVDTLDPRLDGRTIKRVDSFGVAKRKIHRMRKPVFMESLWLRSRFDIEYVGLDLPDVPIEREMESTLDKDLDFIEASRRDRLVAERLRREHQRRLRWIHDWLREYGCNHDQLPTYLQRHAPHLVDRSAEVTRAVVTAFVIDFDDIYSLASAIDGLRRIMVELSDPTNDGDRLPWRLPDRVAGKRNGWYLPPKRSRKLDGLFELACFPKGDEAFRKRVKRCLKKHRSEVKGWVKIALDQGGDDPVEVLRSRLASIIRRTDLWSDQLIGLRAIQTLTMLDVHRYCEMVWKLGDYDQIEPMPFESSDVAEQAEGAA</sequence>
<comment type="subcellular location">
    <subcellularLocation>
        <location evidence="1">Membrane</location>
        <topology evidence="1">Multi-pass membrane protein</topology>
    </subcellularLocation>
</comment>
<evidence type="ECO:0000256" key="4">
    <source>
        <dbReference type="ARBA" id="ARBA00023136"/>
    </source>
</evidence>
<evidence type="ECO:0000256" key="2">
    <source>
        <dbReference type="ARBA" id="ARBA00022692"/>
    </source>
</evidence>
<reference evidence="6 7" key="1">
    <citation type="submission" date="2019-02" db="EMBL/GenBank/DDBJ databases">
        <title>Deep-cultivation of Planctomycetes and their phenomic and genomic characterization uncovers novel biology.</title>
        <authorList>
            <person name="Wiegand S."/>
            <person name="Jogler M."/>
            <person name="Boedeker C."/>
            <person name="Pinto D."/>
            <person name="Vollmers J."/>
            <person name="Rivas-Marin E."/>
            <person name="Kohn T."/>
            <person name="Peeters S.H."/>
            <person name="Heuer A."/>
            <person name="Rast P."/>
            <person name="Oberbeckmann S."/>
            <person name="Bunk B."/>
            <person name="Jeske O."/>
            <person name="Meyerdierks A."/>
            <person name="Storesund J.E."/>
            <person name="Kallscheuer N."/>
            <person name="Luecker S."/>
            <person name="Lage O.M."/>
            <person name="Pohl T."/>
            <person name="Merkel B.J."/>
            <person name="Hornburger P."/>
            <person name="Mueller R.-W."/>
            <person name="Bruemmer F."/>
            <person name="Labrenz M."/>
            <person name="Spormann A.M."/>
            <person name="Op den Camp H."/>
            <person name="Overmann J."/>
            <person name="Amann R."/>
            <person name="Jetten M.S.M."/>
            <person name="Mascher T."/>
            <person name="Medema M.H."/>
            <person name="Devos D.P."/>
            <person name="Kaster A.-K."/>
            <person name="Ovreas L."/>
            <person name="Rohde M."/>
            <person name="Galperin M.Y."/>
            <person name="Jogler C."/>
        </authorList>
    </citation>
    <scope>NUCLEOTIDE SEQUENCE [LARGE SCALE GENOMIC DNA]</scope>
    <source>
        <strain evidence="6 7">Pan216</strain>
    </source>
</reference>
<feature type="transmembrane region" description="Helical" evidence="5">
    <location>
        <begin position="386"/>
        <end position="407"/>
    </location>
</feature>
<keyword evidence="4 5" id="KW-0472">Membrane</keyword>
<name>A0A518B0Y9_9BACT</name>
<dbReference type="RefSeq" id="WP_145256778.1">
    <property type="nucleotide sequence ID" value="NZ_CP036279.1"/>
</dbReference>
<organism evidence="6 7">
    <name type="scientific">Kolteria novifilia</name>
    <dbReference type="NCBI Taxonomy" id="2527975"/>
    <lineage>
        <taxon>Bacteria</taxon>
        <taxon>Pseudomonadati</taxon>
        <taxon>Planctomycetota</taxon>
        <taxon>Planctomycetia</taxon>
        <taxon>Kolteriales</taxon>
        <taxon>Kolteriaceae</taxon>
        <taxon>Kolteria</taxon>
    </lineage>
</organism>
<keyword evidence="2 5" id="KW-0812">Transmembrane</keyword>
<proteinExistence type="predicted"/>
<feature type="transmembrane region" description="Helical" evidence="5">
    <location>
        <begin position="913"/>
        <end position="932"/>
    </location>
</feature>
<evidence type="ECO:0000313" key="7">
    <source>
        <dbReference type="Proteomes" id="UP000317093"/>
    </source>
</evidence>
<dbReference type="GO" id="GO:0016020">
    <property type="term" value="C:membrane"/>
    <property type="evidence" value="ECO:0007669"/>
    <property type="project" value="UniProtKB-SubCell"/>
</dbReference>
<dbReference type="EMBL" id="CP036279">
    <property type="protein sequence ID" value="QDU60634.1"/>
    <property type="molecule type" value="Genomic_DNA"/>
</dbReference>
<dbReference type="Gene3D" id="1.20.120.350">
    <property type="entry name" value="Voltage-gated potassium channels. Chain C"/>
    <property type="match status" value="1"/>
</dbReference>
<dbReference type="InterPro" id="IPR027359">
    <property type="entry name" value="Volt_channel_dom_sf"/>
</dbReference>
<feature type="transmembrane region" description="Helical" evidence="5">
    <location>
        <begin position="419"/>
        <end position="439"/>
    </location>
</feature>
<gene>
    <name evidence="6" type="ORF">Pan216_14810</name>
</gene>